<evidence type="ECO:0000256" key="4">
    <source>
        <dbReference type="ARBA" id="ARBA00022825"/>
    </source>
</evidence>
<feature type="compositionally biased region" description="Basic and acidic residues" evidence="6">
    <location>
        <begin position="298"/>
        <end position="326"/>
    </location>
</feature>
<gene>
    <name evidence="8" type="ORF">VSDG_05534</name>
</gene>
<feature type="domain" description="Peptidase S8/S53" evidence="7">
    <location>
        <begin position="717"/>
        <end position="897"/>
    </location>
</feature>
<evidence type="ECO:0000256" key="3">
    <source>
        <dbReference type="ARBA" id="ARBA00022801"/>
    </source>
</evidence>
<feature type="region of interest" description="Disordered" evidence="6">
    <location>
        <begin position="1"/>
        <end position="33"/>
    </location>
</feature>
<dbReference type="PRINTS" id="PR00723">
    <property type="entry name" value="SUBTILISIN"/>
</dbReference>
<dbReference type="GO" id="GO:0004252">
    <property type="term" value="F:serine-type endopeptidase activity"/>
    <property type="evidence" value="ECO:0007669"/>
    <property type="project" value="UniProtKB-UniRule"/>
</dbReference>
<dbReference type="Pfam" id="PF00082">
    <property type="entry name" value="Peptidase_S8"/>
    <property type="match status" value="1"/>
</dbReference>
<comment type="similarity">
    <text evidence="1 5">Belongs to the peptidase S8 family.</text>
</comment>
<feature type="compositionally biased region" description="Polar residues" evidence="6">
    <location>
        <begin position="382"/>
        <end position="394"/>
    </location>
</feature>
<feature type="compositionally biased region" description="Polar residues" evidence="6">
    <location>
        <begin position="336"/>
        <end position="350"/>
    </location>
</feature>
<keyword evidence="9" id="KW-1185">Reference proteome</keyword>
<feature type="active site" description="Charge relay system" evidence="5">
    <location>
        <position position="906"/>
    </location>
</feature>
<keyword evidence="2 5" id="KW-0645">Protease</keyword>
<evidence type="ECO:0000256" key="5">
    <source>
        <dbReference type="PROSITE-ProRule" id="PRU01240"/>
    </source>
</evidence>
<evidence type="ECO:0000256" key="6">
    <source>
        <dbReference type="SAM" id="MobiDB-lite"/>
    </source>
</evidence>
<dbReference type="STRING" id="252740.A0A423W0E2"/>
<sequence>MSLHGSVKGDEESDIDEVQEDDDYQDQAQLSAEQDEVKVQFDKDIITMDQLLVLHAANTNKSEKLQQQQKEEQKSFIDDRESRWKDLGRLTSEKRNFLHHLAYCGRKTGKDTSRLIAKIILRLVRTKAIGMLDSSKRAPLTVAIHEKNWAFINAACISVRPDDRKKMGQHLILECQSAKNTPDQKGLTCLQSAILHLSPSSENQARSIINMVEFVPQEMFTITDTMGRTPLHLAVEFSRAIGKQPEVVERLLLRGSKALEVKMLDTSGTSGLTVYQYHEKTRKDAEIKDRMPPPALVSRRDLPQGEKKDEKGTEPRKDRPDTRKTDQTGQMKGKTRSSAPTGGQTTGQPSNRRDSMVETPTGRQEALNPLHLNTRLEAEANKASTTSPVAQQASAKPHQVGVDHAEEKRRRNEELRKEREANAEKIGELLKLAYLRNMRPHEASRFLHVADKTDKELWFDFGTGPHTGMTLEAFKGHFTQFQHLEFDKVLQYVAFPRIQIDLGSNQADMQFQGSRHLLYFFQWLQRKGVQRIIKVEVDDMPSRTPAHSDEVIEEALKPFGVEILDWRRPDLCPLMISRIGANLRQLTLQWSGSNPVLRSWGETEGFALTPSLRKIEIQHTQERTKSNLDEFEARLGKSWTLKNPKTTKPDFVRPDFGGLLHQSIQLGRDRGSTIAQPAPERHVDPHKWMQCMENFAAAFRQIKDIHEKQKDPLLSPVTVALIDDGADITLPELQVRPSQRDRAHKSFPGKSFDDFQEGWRISPYWESSGGHGTLMARLIHKICPSADIYVIKLKTQSTAKPNKLQIEPESAIQAINHAADRGVQIISMSWALKEPEDQADKAAFDTAVRRARDKGIHMFCSASDQGNFADYTYPYLSNPGSVFRIGAATKDGTVPDFGHNPHTGSSVATALAAGLAAIVMECVRLGAYHHMMQNIRTPGYITREDVTKIREKRAMEEAFNSITVNRVGNSKYVEVWETFTLPADNLKKRDGVHTDQLDIIAGLASSFLRKGVTGY</sequence>
<dbReference type="PANTHER" id="PTHR43806">
    <property type="entry name" value="PEPTIDASE S8"/>
    <property type="match status" value="1"/>
</dbReference>
<evidence type="ECO:0000313" key="9">
    <source>
        <dbReference type="Proteomes" id="UP000284375"/>
    </source>
</evidence>
<dbReference type="AlphaFoldDB" id="A0A423W0E2"/>
<dbReference type="GO" id="GO:0006508">
    <property type="term" value="P:proteolysis"/>
    <property type="evidence" value="ECO:0007669"/>
    <property type="project" value="UniProtKB-KW"/>
</dbReference>
<dbReference type="OrthoDB" id="5093543at2759"/>
<dbReference type="Proteomes" id="UP000284375">
    <property type="component" value="Unassembled WGS sequence"/>
</dbReference>
<name>A0A423W0E2_CYTCH</name>
<keyword evidence="3 5" id="KW-0378">Hydrolase</keyword>
<organism evidence="8 9">
    <name type="scientific">Cytospora chrysosperma</name>
    <name type="common">Cytospora canker fungus</name>
    <name type="synonym">Sphaeria chrysosperma</name>
    <dbReference type="NCBI Taxonomy" id="252740"/>
    <lineage>
        <taxon>Eukaryota</taxon>
        <taxon>Fungi</taxon>
        <taxon>Dikarya</taxon>
        <taxon>Ascomycota</taxon>
        <taxon>Pezizomycotina</taxon>
        <taxon>Sordariomycetes</taxon>
        <taxon>Sordariomycetidae</taxon>
        <taxon>Diaporthales</taxon>
        <taxon>Cytosporaceae</taxon>
        <taxon>Cytospora</taxon>
    </lineage>
</organism>
<evidence type="ECO:0000259" key="7">
    <source>
        <dbReference type="Pfam" id="PF00082"/>
    </source>
</evidence>
<dbReference type="Gene3D" id="1.25.40.20">
    <property type="entry name" value="Ankyrin repeat-containing domain"/>
    <property type="match status" value="1"/>
</dbReference>
<dbReference type="InterPro" id="IPR015500">
    <property type="entry name" value="Peptidase_S8_subtilisin-rel"/>
</dbReference>
<dbReference type="PANTHER" id="PTHR43806:SF11">
    <property type="entry name" value="CEREVISIN-RELATED"/>
    <property type="match status" value="1"/>
</dbReference>
<dbReference type="PROSITE" id="PS51892">
    <property type="entry name" value="SUBTILASE"/>
    <property type="match status" value="1"/>
</dbReference>
<feature type="active site" description="Charge relay system" evidence="5">
    <location>
        <position position="771"/>
    </location>
</feature>
<dbReference type="InterPro" id="IPR036852">
    <property type="entry name" value="Peptidase_S8/S53_dom_sf"/>
</dbReference>
<evidence type="ECO:0000256" key="1">
    <source>
        <dbReference type="ARBA" id="ARBA00011073"/>
    </source>
</evidence>
<protein>
    <recommendedName>
        <fullName evidence="7">Peptidase S8/S53 domain-containing protein</fullName>
    </recommendedName>
</protein>
<comment type="caution">
    <text evidence="8">The sequence shown here is derived from an EMBL/GenBank/DDBJ whole genome shotgun (WGS) entry which is preliminary data.</text>
</comment>
<accession>A0A423W0E2</accession>
<dbReference type="SUPFAM" id="SSF48403">
    <property type="entry name" value="Ankyrin repeat"/>
    <property type="match status" value="1"/>
</dbReference>
<dbReference type="EMBL" id="LJZO01000019">
    <property type="protein sequence ID" value="ROV96757.1"/>
    <property type="molecule type" value="Genomic_DNA"/>
</dbReference>
<feature type="active site" description="Charge relay system" evidence="5">
    <location>
        <position position="723"/>
    </location>
</feature>
<reference evidence="8 9" key="1">
    <citation type="submission" date="2015-09" db="EMBL/GenBank/DDBJ databases">
        <title>Host preference determinants of Valsa canker pathogens revealed by comparative genomics.</title>
        <authorList>
            <person name="Yin Z."/>
            <person name="Huang L."/>
        </authorList>
    </citation>
    <scope>NUCLEOTIDE SEQUENCE [LARGE SCALE GENOMIC DNA]</scope>
    <source>
        <strain evidence="8 9">YSFL</strain>
    </source>
</reference>
<proteinExistence type="inferred from homology"/>
<feature type="region of interest" description="Disordered" evidence="6">
    <location>
        <begin position="283"/>
        <end position="419"/>
    </location>
</feature>
<feature type="compositionally biased region" description="Basic and acidic residues" evidence="6">
    <location>
        <begin position="401"/>
        <end position="419"/>
    </location>
</feature>
<dbReference type="InterPro" id="IPR050131">
    <property type="entry name" value="Peptidase_S8_subtilisin-like"/>
</dbReference>
<dbReference type="InterPro" id="IPR036770">
    <property type="entry name" value="Ankyrin_rpt-contain_sf"/>
</dbReference>
<dbReference type="Gene3D" id="3.40.50.200">
    <property type="entry name" value="Peptidase S8/S53 domain"/>
    <property type="match status" value="1"/>
</dbReference>
<evidence type="ECO:0000313" key="8">
    <source>
        <dbReference type="EMBL" id="ROV96757.1"/>
    </source>
</evidence>
<keyword evidence="4 5" id="KW-0720">Serine protease</keyword>
<feature type="compositionally biased region" description="Acidic residues" evidence="6">
    <location>
        <begin position="11"/>
        <end position="25"/>
    </location>
</feature>
<evidence type="ECO:0000256" key="2">
    <source>
        <dbReference type="ARBA" id="ARBA00022670"/>
    </source>
</evidence>
<dbReference type="InterPro" id="IPR000209">
    <property type="entry name" value="Peptidase_S8/S53_dom"/>
</dbReference>
<dbReference type="SUPFAM" id="SSF52743">
    <property type="entry name" value="Subtilisin-like"/>
    <property type="match status" value="1"/>
</dbReference>